<evidence type="ECO:0000313" key="2">
    <source>
        <dbReference type="EMBL" id="KKR34367.1"/>
    </source>
</evidence>
<dbReference type="InterPro" id="IPR002716">
    <property type="entry name" value="PIN_dom"/>
</dbReference>
<dbReference type="SMART" id="SM00670">
    <property type="entry name" value="PINc"/>
    <property type="match status" value="1"/>
</dbReference>
<sequence>MISAVLDTNILASGAITSFTPPGQILDAWRDAKFNLIVSEHILDEITRTLQKPYFRKHITDDKLVSFIELLQNEAITTLIIFPVHGVATHPEDDLTLATAVNADADYLVTGDDKLLKKVGKNYRGIKLVTPNEFLQLLEENQ</sequence>
<dbReference type="PANTHER" id="PTHR34610:SF4">
    <property type="entry name" value="SLL8027 PROTEIN"/>
    <property type="match status" value="1"/>
</dbReference>
<dbReference type="InterPro" id="IPR029060">
    <property type="entry name" value="PIN-like_dom_sf"/>
</dbReference>
<accession>A0A0G0T927</accession>
<organism evidence="2 3">
    <name type="scientific">Candidatus Gottesmanbacteria bacterium GW2011_GWC2_39_8</name>
    <dbReference type="NCBI Taxonomy" id="1618450"/>
    <lineage>
        <taxon>Bacteria</taxon>
        <taxon>Candidatus Gottesmaniibacteriota</taxon>
    </lineage>
</organism>
<proteinExistence type="predicted"/>
<dbReference type="SUPFAM" id="SSF88723">
    <property type="entry name" value="PIN domain-like"/>
    <property type="match status" value="1"/>
</dbReference>
<protein>
    <recommendedName>
        <fullName evidence="1">PIN domain-containing protein</fullName>
    </recommendedName>
</protein>
<feature type="domain" description="PIN" evidence="1">
    <location>
        <begin position="2"/>
        <end position="117"/>
    </location>
</feature>
<dbReference type="EMBL" id="LBXN01000002">
    <property type="protein sequence ID" value="KKR34367.1"/>
    <property type="molecule type" value="Genomic_DNA"/>
</dbReference>
<comment type="caution">
    <text evidence="2">The sequence shown here is derived from an EMBL/GenBank/DDBJ whole genome shotgun (WGS) entry which is preliminary data.</text>
</comment>
<dbReference type="AlphaFoldDB" id="A0A0G0T927"/>
<reference evidence="2 3" key="1">
    <citation type="journal article" date="2015" name="Nature">
        <title>rRNA introns, odd ribosomes, and small enigmatic genomes across a large radiation of phyla.</title>
        <authorList>
            <person name="Brown C.T."/>
            <person name="Hug L.A."/>
            <person name="Thomas B.C."/>
            <person name="Sharon I."/>
            <person name="Castelle C.J."/>
            <person name="Singh A."/>
            <person name="Wilkins M.J."/>
            <person name="Williams K.H."/>
            <person name="Banfield J.F."/>
        </authorList>
    </citation>
    <scope>NUCLEOTIDE SEQUENCE [LARGE SCALE GENOMIC DNA]</scope>
</reference>
<dbReference type="NCBIfam" id="TIGR00305">
    <property type="entry name" value="putative toxin-antitoxin system toxin component, PIN family"/>
    <property type="match status" value="1"/>
</dbReference>
<dbReference type="InterPro" id="IPR002850">
    <property type="entry name" value="PIN_toxin-like"/>
</dbReference>
<dbReference type="Pfam" id="PF13470">
    <property type="entry name" value="PIN_3"/>
    <property type="match status" value="1"/>
</dbReference>
<evidence type="ECO:0000313" key="3">
    <source>
        <dbReference type="Proteomes" id="UP000034539"/>
    </source>
</evidence>
<dbReference type="PANTHER" id="PTHR34610">
    <property type="entry name" value="SSL7007 PROTEIN"/>
    <property type="match status" value="1"/>
</dbReference>
<name>A0A0G0T927_9BACT</name>
<evidence type="ECO:0000259" key="1">
    <source>
        <dbReference type="SMART" id="SM00670"/>
    </source>
</evidence>
<gene>
    <name evidence="2" type="ORF">UT63_C0002G0012</name>
</gene>
<dbReference type="Proteomes" id="UP000034539">
    <property type="component" value="Unassembled WGS sequence"/>
</dbReference>